<gene>
    <name evidence="4" type="ORF">S01H1_30431</name>
</gene>
<proteinExistence type="predicted"/>
<keyword evidence="1" id="KW-0479">Metal-binding</keyword>
<dbReference type="SUPFAM" id="SSF55957">
    <property type="entry name" value="Phosphoglucomutase, C-terminal domain"/>
    <property type="match status" value="1"/>
</dbReference>
<dbReference type="Gene3D" id="3.30.310.50">
    <property type="entry name" value="Alpha-D-phosphohexomutase, C-terminal domain"/>
    <property type="match status" value="1"/>
</dbReference>
<dbReference type="PANTHER" id="PTHR45745">
    <property type="entry name" value="PHOSPHOMANNOMUTASE 45A"/>
    <property type="match status" value="1"/>
</dbReference>
<dbReference type="EMBL" id="BARS01018728">
    <property type="protein sequence ID" value="GAF97590.1"/>
    <property type="molecule type" value="Genomic_DNA"/>
</dbReference>
<evidence type="ECO:0000256" key="1">
    <source>
        <dbReference type="ARBA" id="ARBA00022723"/>
    </source>
</evidence>
<evidence type="ECO:0000256" key="2">
    <source>
        <dbReference type="ARBA" id="ARBA00022842"/>
    </source>
</evidence>
<keyword evidence="3" id="KW-0413">Isomerase</keyword>
<name>X0VAG1_9ZZZZ</name>
<dbReference type="GO" id="GO:0006166">
    <property type="term" value="P:purine ribonucleoside salvage"/>
    <property type="evidence" value="ECO:0007669"/>
    <property type="project" value="TreeGrafter"/>
</dbReference>
<dbReference type="GO" id="GO:0046872">
    <property type="term" value="F:metal ion binding"/>
    <property type="evidence" value="ECO:0007669"/>
    <property type="project" value="UniProtKB-KW"/>
</dbReference>
<evidence type="ECO:0000256" key="3">
    <source>
        <dbReference type="ARBA" id="ARBA00023235"/>
    </source>
</evidence>
<dbReference type="InterPro" id="IPR036900">
    <property type="entry name" value="A-D-PHexomutase_C_sf"/>
</dbReference>
<dbReference type="GO" id="GO:0008973">
    <property type="term" value="F:phosphopentomutase activity"/>
    <property type="evidence" value="ECO:0007669"/>
    <property type="project" value="TreeGrafter"/>
</dbReference>
<reference evidence="4" key="1">
    <citation type="journal article" date="2014" name="Front. Microbiol.">
        <title>High frequency of phylogenetically diverse reductive dehalogenase-homologous genes in deep subseafloor sedimentary metagenomes.</title>
        <authorList>
            <person name="Kawai M."/>
            <person name="Futagami T."/>
            <person name="Toyoda A."/>
            <person name="Takaki Y."/>
            <person name="Nishi S."/>
            <person name="Hori S."/>
            <person name="Arai W."/>
            <person name="Tsubouchi T."/>
            <person name="Morono Y."/>
            <person name="Uchiyama I."/>
            <person name="Ito T."/>
            <person name="Fujiyama A."/>
            <person name="Inagaki F."/>
            <person name="Takami H."/>
        </authorList>
    </citation>
    <scope>NUCLEOTIDE SEQUENCE</scope>
    <source>
        <strain evidence="4">Expedition CK06-06</strain>
    </source>
</reference>
<sequence>DNSKSLFDVLLDIYLEYGFYKEVLTSIYKKGIDGAKEIQKMMAQFRNTPPNEINSSKVILIKDYLTQKETDILTGKQKDTTLPKSNVLQFFLEDESKISIRPSGTEPKIKFYLSVKEKLNNKNEFEKINKKLDKRIDSYMVKLLNG</sequence>
<organism evidence="4">
    <name type="scientific">marine sediment metagenome</name>
    <dbReference type="NCBI Taxonomy" id="412755"/>
    <lineage>
        <taxon>unclassified sequences</taxon>
        <taxon>metagenomes</taxon>
        <taxon>ecological metagenomes</taxon>
    </lineage>
</organism>
<protein>
    <submittedName>
        <fullName evidence="4">Uncharacterized protein</fullName>
    </submittedName>
</protein>
<feature type="non-terminal residue" evidence="4">
    <location>
        <position position="1"/>
    </location>
</feature>
<evidence type="ECO:0000313" key="4">
    <source>
        <dbReference type="EMBL" id="GAF97590.1"/>
    </source>
</evidence>
<accession>X0VAG1</accession>
<dbReference type="PANTHER" id="PTHR45745:SF1">
    <property type="entry name" value="PHOSPHOGLUCOMUTASE 2B-RELATED"/>
    <property type="match status" value="1"/>
</dbReference>
<comment type="caution">
    <text evidence="4">The sequence shown here is derived from an EMBL/GenBank/DDBJ whole genome shotgun (WGS) entry which is preliminary data.</text>
</comment>
<dbReference type="AlphaFoldDB" id="X0VAG1"/>
<keyword evidence="2" id="KW-0460">Magnesium</keyword>